<gene>
    <name evidence="2" type="ORF">DFP72DRAFT_1151581</name>
</gene>
<dbReference type="Pfam" id="PF14033">
    <property type="entry name" value="DUF4246"/>
    <property type="match status" value="1"/>
</dbReference>
<evidence type="ECO:0000313" key="2">
    <source>
        <dbReference type="EMBL" id="KAF6761723.1"/>
    </source>
</evidence>
<dbReference type="InterPro" id="IPR049192">
    <property type="entry name" value="DUF4246_C"/>
</dbReference>
<dbReference type="PANTHER" id="PTHR33119:SF1">
    <property type="entry name" value="FE2OG DIOXYGENASE DOMAIN-CONTAINING PROTEIN"/>
    <property type="match status" value="1"/>
</dbReference>
<dbReference type="AlphaFoldDB" id="A0A8H6ICJ5"/>
<comment type="caution">
    <text evidence="2">The sequence shown here is derived from an EMBL/GenBank/DDBJ whole genome shotgun (WGS) entry which is preliminary data.</text>
</comment>
<protein>
    <recommendedName>
        <fullName evidence="1">DUF4246 domain-containing protein</fullName>
    </recommendedName>
</protein>
<reference evidence="2 3" key="1">
    <citation type="submission" date="2020-07" db="EMBL/GenBank/DDBJ databases">
        <title>Comparative genomics of pyrophilous fungi reveals a link between fire events and developmental genes.</title>
        <authorList>
            <consortium name="DOE Joint Genome Institute"/>
            <person name="Steindorff A.S."/>
            <person name="Carver A."/>
            <person name="Calhoun S."/>
            <person name="Stillman K."/>
            <person name="Liu H."/>
            <person name="Lipzen A."/>
            <person name="Pangilinan J."/>
            <person name="Labutti K."/>
            <person name="Bruns T.D."/>
            <person name="Grigoriev I.V."/>
        </authorList>
    </citation>
    <scope>NUCLEOTIDE SEQUENCE [LARGE SCALE GENOMIC DNA]</scope>
    <source>
        <strain evidence="2 3">CBS 144469</strain>
    </source>
</reference>
<dbReference type="InterPro" id="IPR025340">
    <property type="entry name" value="DUF4246"/>
</dbReference>
<sequence>MPEPINLREEYGKNNPVYNGHSWRVAGKQNEAICASAIYCYSSTNVEFGSQGVFCRQTNLAKGDVERRGNLYDWRRPVFALSENSSGIQYMGNVANKEGKLITFLNILQHEVQGFALNDRTKPGHHKMLQLFLVDPNVGIISTADIPPQRLDRWHQGFLEEHAKGLGQDASLLHTMPAELQDEVFSIDDLAVESDLEKTKDLRQRVEQERDIFARALQLYSTAQDLVVDDD</sequence>
<accession>A0A8H6ICJ5</accession>
<dbReference type="Proteomes" id="UP000521943">
    <property type="component" value="Unassembled WGS sequence"/>
</dbReference>
<dbReference type="OrthoDB" id="415532at2759"/>
<feature type="domain" description="DUF4246" evidence="1">
    <location>
        <begin position="14"/>
        <end position="156"/>
    </location>
</feature>
<organism evidence="2 3">
    <name type="scientific">Ephemerocybe angulata</name>
    <dbReference type="NCBI Taxonomy" id="980116"/>
    <lineage>
        <taxon>Eukaryota</taxon>
        <taxon>Fungi</taxon>
        <taxon>Dikarya</taxon>
        <taxon>Basidiomycota</taxon>
        <taxon>Agaricomycotina</taxon>
        <taxon>Agaricomycetes</taxon>
        <taxon>Agaricomycetidae</taxon>
        <taxon>Agaricales</taxon>
        <taxon>Agaricineae</taxon>
        <taxon>Psathyrellaceae</taxon>
        <taxon>Ephemerocybe</taxon>
    </lineage>
</organism>
<evidence type="ECO:0000259" key="1">
    <source>
        <dbReference type="Pfam" id="PF14033"/>
    </source>
</evidence>
<dbReference type="EMBL" id="JACGCI010000009">
    <property type="protein sequence ID" value="KAF6761723.1"/>
    <property type="molecule type" value="Genomic_DNA"/>
</dbReference>
<name>A0A8H6ICJ5_9AGAR</name>
<evidence type="ECO:0000313" key="3">
    <source>
        <dbReference type="Proteomes" id="UP000521943"/>
    </source>
</evidence>
<proteinExistence type="predicted"/>
<dbReference type="PANTHER" id="PTHR33119">
    <property type="entry name" value="IFI3P"/>
    <property type="match status" value="1"/>
</dbReference>
<keyword evidence="3" id="KW-1185">Reference proteome</keyword>